<dbReference type="InterPro" id="IPR011066">
    <property type="entry name" value="MscS_channel_C_sf"/>
</dbReference>
<dbReference type="SUPFAM" id="SSF82689">
    <property type="entry name" value="Mechanosensitive channel protein MscS (YggB), C-terminal domain"/>
    <property type="match status" value="1"/>
</dbReference>
<keyword evidence="5 7" id="KW-1133">Transmembrane helix</keyword>
<feature type="transmembrane region" description="Helical" evidence="7">
    <location>
        <begin position="323"/>
        <end position="346"/>
    </location>
</feature>
<evidence type="ECO:0000313" key="12">
    <source>
        <dbReference type="Proteomes" id="UP001597073"/>
    </source>
</evidence>
<evidence type="ECO:0000259" key="10">
    <source>
        <dbReference type="Pfam" id="PF21082"/>
    </source>
</evidence>
<evidence type="ECO:0000256" key="6">
    <source>
        <dbReference type="ARBA" id="ARBA00023136"/>
    </source>
</evidence>
<evidence type="ECO:0000256" key="7">
    <source>
        <dbReference type="SAM" id="Phobius"/>
    </source>
</evidence>
<feature type="transmembrane region" description="Helical" evidence="7">
    <location>
        <begin position="282"/>
        <end position="303"/>
    </location>
</feature>
<name>A0ABW2ZEK3_9SPHI</name>
<dbReference type="Pfam" id="PF21082">
    <property type="entry name" value="MS_channel_3rd"/>
    <property type="match status" value="1"/>
</dbReference>
<keyword evidence="8" id="KW-0732">Signal</keyword>
<dbReference type="EMBL" id="JBHTIA010000003">
    <property type="protein sequence ID" value="MFD0764622.1"/>
    <property type="molecule type" value="Genomic_DNA"/>
</dbReference>
<evidence type="ECO:0000259" key="9">
    <source>
        <dbReference type="Pfam" id="PF00924"/>
    </source>
</evidence>
<feature type="domain" description="Mechanosensitive ion channel MscS C-terminal" evidence="10">
    <location>
        <begin position="496"/>
        <end position="578"/>
    </location>
</feature>
<dbReference type="PANTHER" id="PTHR30221">
    <property type="entry name" value="SMALL-CONDUCTANCE MECHANOSENSITIVE CHANNEL"/>
    <property type="match status" value="1"/>
</dbReference>
<comment type="caution">
    <text evidence="11">The sequence shown here is derived from an EMBL/GenBank/DDBJ whole genome shotgun (WGS) entry which is preliminary data.</text>
</comment>
<dbReference type="Gene3D" id="3.30.70.100">
    <property type="match status" value="1"/>
</dbReference>
<feature type="chain" id="PRO_5046086518" evidence="8">
    <location>
        <begin position="20"/>
        <end position="620"/>
    </location>
</feature>
<evidence type="ECO:0000313" key="11">
    <source>
        <dbReference type="EMBL" id="MFD0764622.1"/>
    </source>
</evidence>
<sequence>MKQCLCLLFCYFFIQPVVAQQDTLKHKKDSLLTIQLELQQKKVKQLSEERLADSIKRTDLQKQLSTADNLQKRDLLEKLETLRQKDSLRYVNQKRQIDSLRAFVKGFPVIPFRDTLFYIFTRQGSFTARDRAEAISNRIAKLSDIFAFKTDSLKLAKAEQTTDILFRDQLLISISDQDALWQNTSRDQLANSIRTKIGIAVIAHQQETRWQTIMLESFLALLVIVVTVLLIYGIRKLFNWLQIRLMKQTGWFNKGIRLKNYELLNAENELAAIKKVLTLVKWAVILLVIYLALPILFGIFPFTKDVSDTLLNYLISPLKKIVHAIWAYIPNLMTILVLIVVFRYVLKFFKFITTEIEHGQLNVPGFYSDWANPTYQIIRVLVLAFMLIVIFPYLPGSDSGVFKGVSVFMGVLFTFGSAGALSNVVAGLVLTYMRAFKIGDRVKIGEVTGDVIEKTILVTRVRTIQNEIISIPNSTVMGNHTINYSSDAPVNGLIVHTTVTIGYDVPWRDVHQLLIDSALATPMIEAEPKPYVLQTSLDDYYVSYRINAFTKEPNRQAVIYSALHANIQDHFNKAGVEIMSPHYRALRDGNATTVPSDYLPEDYEVPKFVVEEQKLTDNKK</sequence>
<feature type="transmembrane region" description="Helical" evidence="7">
    <location>
        <begin position="407"/>
        <end position="433"/>
    </location>
</feature>
<evidence type="ECO:0000256" key="5">
    <source>
        <dbReference type="ARBA" id="ARBA00022989"/>
    </source>
</evidence>
<comment type="subcellular location">
    <subcellularLocation>
        <location evidence="1">Cell membrane</location>
        <topology evidence="1">Multi-pass membrane protein</topology>
    </subcellularLocation>
</comment>
<dbReference type="InterPro" id="IPR010920">
    <property type="entry name" value="LSM_dom_sf"/>
</dbReference>
<keyword evidence="6 7" id="KW-0472">Membrane</keyword>
<dbReference type="InterPro" id="IPR006685">
    <property type="entry name" value="MscS_channel_2nd"/>
</dbReference>
<dbReference type="Proteomes" id="UP001597073">
    <property type="component" value="Unassembled WGS sequence"/>
</dbReference>
<keyword evidence="4 7" id="KW-0812">Transmembrane</keyword>
<comment type="similarity">
    <text evidence="2">Belongs to the MscS (TC 1.A.23) family.</text>
</comment>
<evidence type="ECO:0000256" key="2">
    <source>
        <dbReference type="ARBA" id="ARBA00008017"/>
    </source>
</evidence>
<dbReference type="Gene3D" id="2.30.30.60">
    <property type="match status" value="1"/>
</dbReference>
<proteinExistence type="inferred from homology"/>
<dbReference type="SUPFAM" id="SSF50182">
    <property type="entry name" value="Sm-like ribonucleoproteins"/>
    <property type="match status" value="1"/>
</dbReference>
<keyword evidence="12" id="KW-1185">Reference proteome</keyword>
<feature type="domain" description="Mechanosensitive ion channel MscS" evidence="9">
    <location>
        <begin position="421"/>
        <end position="485"/>
    </location>
</feature>
<evidence type="ECO:0000256" key="3">
    <source>
        <dbReference type="ARBA" id="ARBA00022475"/>
    </source>
</evidence>
<evidence type="ECO:0000256" key="1">
    <source>
        <dbReference type="ARBA" id="ARBA00004651"/>
    </source>
</evidence>
<evidence type="ECO:0000256" key="4">
    <source>
        <dbReference type="ARBA" id="ARBA00022692"/>
    </source>
</evidence>
<protein>
    <submittedName>
        <fullName evidence="11">Mechanosensitive ion channel family protein</fullName>
    </submittedName>
</protein>
<keyword evidence="3" id="KW-1003">Cell membrane</keyword>
<feature type="transmembrane region" description="Helical" evidence="7">
    <location>
        <begin position="377"/>
        <end position="395"/>
    </location>
</feature>
<dbReference type="PANTHER" id="PTHR30221:SF18">
    <property type="entry name" value="SLL0590 PROTEIN"/>
    <property type="match status" value="1"/>
</dbReference>
<reference evidence="12" key="1">
    <citation type="journal article" date="2019" name="Int. J. Syst. Evol. Microbiol.">
        <title>The Global Catalogue of Microorganisms (GCM) 10K type strain sequencing project: providing services to taxonomists for standard genome sequencing and annotation.</title>
        <authorList>
            <consortium name="The Broad Institute Genomics Platform"/>
            <consortium name="The Broad Institute Genome Sequencing Center for Infectious Disease"/>
            <person name="Wu L."/>
            <person name="Ma J."/>
        </authorList>
    </citation>
    <scope>NUCLEOTIDE SEQUENCE [LARGE SCALE GENOMIC DNA]</scope>
    <source>
        <strain evidence="12">CCUG 60742</strain>
    </source>
</reference>
<dbReference type="InterPro" id="IPR023408">
    <property type="entry name" value="MscS_beta-dom_sf"/>
</dbReference>
<gene>
    <name evidence="11" type="ORF">ACFQZI_07135</name>
</gene>
<feature type="transmembrane region" description="Helical" evidence="7">
    <location>
        <begin position="213"/>
        <end position="234"/>
    </location>
</feature>
<dbReference type="InterPro" id="IPR045275">
    <property type="entry name" value="MscS_archaea/bacteria_type"/>
</dbReference>
<dbReference type="Pfam" id="PF00924">
    <property type="entry name" value="MS_channel_2nd"/>
    <property type="match status" value="1"/>
</dbReference>
<dbReference type="RefSeq" id="WP_377140359.1">
    <property type="nucleotide sequence ID" value="NZ_JBHTIA010000003.1"/>
</dbReference>
<dbReference type="InterPro" id="IPR049278">
    <property type="entry name" value="MS_channel_C"/>
</dbReference>
<evidence type="ECO:0000256" key="8">
    <source>
        <dbReference type="SAM" id="SignalP"/>
    </source>
</evidence>
<accession>A0ABW2ZEK3</accession>
<feature type="signal peptide" evidence="8">
    <location>
        <begin position="1"/>
        <end position="19"/>
    </location>
</feature>
<organism evidence="11 12">
    <name type="scientific">Mucilaginibacter lutimaris</name>
    <dbReference type="NCBI Taxonomy" id="931629"/>
    <lineage>
        <taxon>Bacteria</taxon>
        <taxon>Pseudomonadati</taxon>
        <taxon>Bacteroidota</taxon>
        <taxon>Sphingobacteriia</taxon>
        <taxon>Sphingobacteriales</taxon>
        <taxon>Sphingobacteriaceae</taxon>
        <taxon>Mucilaginibacter</taxon>
    </lineage>
</organism>